<comment type="caution">
    <text evidence="1">The sequence shown here is derived from an EMBL/GenBank/DDBJ whole genome shotgun (WGS) entry which is preliminary data.</text>
</comment>
<name>A0AAV4XAT4_CAEEX</name>
<proteinExistence type="predicted"/>
<gene>
    <name evidence="1" type="ORF">CEXT_802611</name>
</gene>
<protein>
    <recommendedName>
        <fullName evidence="3">Ribosomal protein S14</fullName>
    </recommendedName>
</protein>
<dbReference type="EMBL" id="BPLR01017360">
    <property type="protein sequence ID" value="GIY90904.1"/>
    <property type="molecule type" value="Genomic_DNA"/>
</dbReference>
<dbReference type="AlphaFoldDB" id="A0AAV4XAT4"/>
<reference evidence="1 2" key="1">
    <citation type="submission" date="2021-06" db="EMBL/GenBank/DDBJ databases">
        <title>Caerostris extrusa draft genome.</title>
        <authorList>
            <person name="Kono N."/>
            <person name="Arakawa K."/>
        </authorList>
    </citation>
    <scope>NUCLEOTIDE SEQUENCE [LARGE SCALE GENOMIC DNA]</scope>
</reference>
<organism evidence="1 2">
    <name type="scientific">Caerostris extrusa</name>
    <name type="common">Bark spider</name>
    <name type="synonym">Caerostris bankana</name>
    <dbReference type="NCBI Taxonomy" id="172846"/>
    <lineage>
        <taxon>Eukaryota</taxon>
        <taxon>Metazoa</taxon>
        <taxon>Ecdysozoa</taxon>
        <taxon>Arthropoda</taxon>
        <taxon>Chelicerata</taxon>
        <taxon>Arachnida</taxon>
        <taxon>Araneae</taxon>
        <taxon>Araneomorphae</taxon>
        <taxon>Entelegynae</taxon>
        <taxon>Araneoidea</taxon>
        <taxon>Araneidae</taxon>
        <taxon>Caerostris</taxon>
    </lineage>
</organism>
<accession>A0AAV4XAT4</accession>
<evidence type="ECO:0000313" key="2">
    <source>
        <dbReference type="Proteomes" id="UP001054945"/>
    </source>
</evidence>
<evidence type="ECO:0000313" key="1">
    <source>
        <dbReference type="EMBL" id="GIY90904.1"/>
    </source>
</evidence>
<keyword evidence="2" id="KW-1185">Reference proteome</keyword>
<evidence type="ECO:0008006" key="3">
    <source>
        <dbReference type="Google" id="ProtNLM"/>
    </source>
</evidence>
<sequence>MYLQKGKKVRKKTGRPSPIQWQKCEISYQRKFILVIDSKSLREFCEECFRAQPSFQYAATQLLVCRRRAGKFSSDNFRFEFAW</sequence>
<dbReference type="Proteomes" id="UP001054945">
    <property type="component" value="Unassembled WGS sequence"/>
</dbReference>